<keyword evidence="2" id="KW-1185">Reference proteome</keyword>
<comment type="caution">
    <text evidence="1">The sequence shown here is derived from an EMBL/GenBank/DDBJ whole genome shotgun (WGS) entry which is preliminary data.</text>
</comment>
<dbReference type="EMBL" id="BSXS01002524">
    <property type="protein sequence ID" value="GME79280.1"/>
    <property type="molecule type" value="Genomic_DNA"/>
</dbReference>
<evidence type="ECO:0000313" key="1">
    <source>
        <dbReference type="EMBL" id="GME79280.1"/>
    </source>
</evidence>
<accession>A0ACB5T1K2</accession>
<proteinExistence type="predicted"/>
<name>A0ACB5T1K2_AMBMO</name>
<dbReference type="Proteomes" id="UP001165064">
    <property type="component" value="Unassembled WGS sequence"/>
</dbReference>
<protein>
    <submittedName>
        <fullName evidence="1">Unnamed protein product</fullName>
    </submittedName>
</protein>
<gene>
    <name evidence="1" type="ORF">Amon02_000385900</name>
</gene>
<organism evidence="1 2">
    <name type="scientific">Ambrosiozyma monospora</name>
    <name type="common">Yeast</name>
    <name type="synonym">Endomycopsis monosporus</name>
    <dbReference type="NCBI Taxonomy" id="43982"/>
    <lineage>
        <taxon>Eukaryota</taxon>
        <taxon>Fungi</taxon>
        <taxon>Dikarya</taxon>
        <taxon>Ascomycota</taxon>
        <taxon>Saccharomycotina</taxon>
        <taxon>Pichiomycetes</taxon>
        <taxon>Pichiales</taxon>
        <taxon>Pichiaceae</taxon>
        <taxon>Ambrosiozyma</taxon>
    </lineage>
</organism>
<evidence type="ECO:0000313" key="2">
    <source>
        <dbReference type="Proteomes" id="UP001165064"/>
    </source>
</evidence>
<reference evidence="1" key="1">
    <citation type="submission" date="2023-04" db="EMBL/GenBank/DDBJ databases">
        <title>Ambrosiozyma monospora NBRC 10751.</title>
        <authorList>
            <person name="Ichikawa N."/>
            <person name="Sato H."/>
            <person name="Tonouchi N."/>
        </authorList>
    </citation>
    <scope>NUCLEOTIDE SEQUENCE</scope>
    <source>
        <strain evidence="1">NBRC 10751</strain>
    </source>
</reference>
<sequence>MSTGILLISQVYLPPSFTSDLKLKLSWNRVAKSVIDPTDSKSFLLNQNQNQDLGHQQQTLNNNNNNNQSPKMPSIQSFLQVSRKLFANNLSSLSKITLVSGNQSCDLDSVVSAISYSFLHHLALQSNTNTTINSALDKKHVILPLLNIPQEDLHLRRDIEYALAQAEIDSSSLLFLTDLQPLIANDKVQVETFGC</sequence>